<evidence type="ECO:0000256" key="4">
    <source>
        <dbReference type="ARBA" id="ARBA00023136"/>
    </source>
</evidence>
<dbReference type="Pfam" id="PF13515">
    <property type="entry name" value="FUSC_2"/>
    <property type="match status" value="1"/>
</dbReference>
<organism evidence="7 8">
    <name type="scientific">Microlunatus panaciterrae</name>
    <dbReference type="NCBI Taxonomy" id="400768"/>
    <lineage>
        <taxon>Bacteria</taxon>
        <taxon>Bacillati</taxon>
        <taxon>Actinomycetota</taxon>
        <taxon>Actinomycetes</taxon>
        <taxon>Propionibacteriales</taxon>
        <taxon>Propionibacteriaceae</taxon>
        <taxon>Microlunatus</taxon>
    </lineage>
</organism>
<evidence type="ECO:0000256" key="3">
    <source>
        <dbReference type="ARBA" id="ARBA00022989"/>
    </source>
</evidence>
<evidence type="ECO:0000259" key="6">
    <source>
        <dbReference type="Pfam" id="PF13515"/>
    </source>
</evidence>
<comment type="subcellular location">
    <subcellularLocation>
        <location evidence="1">Membrane</location>
        <topology evidence="1">Multi-pass membrane protein</topology>
    </subcellularLocation>
</comment>
<protein>
    <submittedName>
        <fullName evidence="7">Uncharacterized membrane protein YgaE (UPF0421/DUF939 family)</fullName>
    </submittedName>
</protein>
<feature type="transmembrane region" description="Helical" evidence="5">
    <location>
        <begin position="31"/>
        <end position="48"/>
    </location>
</feature>
<feature type="transmembrane region" description="Helical" evidence="5">
    <location>
        <begin position="54"/>
        <end position="73"/>
    </location>
</feature>
<feature type="transmembrane region" description="Helical" evidence="5">
    <location>
        <begin position="107"/>
        <end position="140"/>
    </location>
</feature>
<evidence type="ECO:0000256" key="1">
    <source>
        <dbReference type="ARBA" id="ARBA00004141"/>
    </source>
</evidence>
<evidence type="ECO:0000256" key="5">
    <source>
        <dbReference type="SAM" id="Phobius"/>
    </source>
</evidence>
<gene>
    <name evidence="7" type="ORF">JOE57_000378</name>
</gene>
<feature type="transmembrane region" description="Helical" evidence="5">
    <location>
        <begin position="152"/>
        <end position="172"/>
    </location>
</feature>
<comment type="caution">
    <text evidence="7">The sequence shown here is derived from an EMBL/GenBank/DDBJ whole genome shotgun (WGS) entry which is preliminary data.</text>
</comment>
<keyword evidence="4 5" id="KW-0472">Membrane</keyword>
<keyword evidence="2 5" id="KW-0812">Transmembrane</keyword>
<dbReference type="InterPro" id="IPR049453">
    <property type="entry name" value="Memb_transporter_dom"/>
</dbReference>
<evidence type="ECO:0000256" key="2">
    <source>
        <dbReference type="ARBA" id="ARBA00022692"/>
    </source>
</evidence>
<feature type="domain" description="Integral membrane bound transporter" evidence="6">
    <location>
        <begin position="43"/>
        <end position="165"/>
    </location>
</feature>
<accession>A0ABS2RG02</accession>
<evidence type="ECO:0000313" key="7">
    <source>
        <dbReference type="EMBL" id="MBM7797457.1"/>
    </source>
</evidence>
<dbReference type="EMBL" id="JAFBCF010000001">
    <property type="protein sequence ID" value="MBM7797457.1"/>
    <property type="molecule type" value="Genomic_DNA"/>
</dbReference>
<reference evidence="7 8" key="1">
    <citation type="submission" date="2021-01" db="EMBL/GenBank/DDBJ databases">
        <title>Sequencing the genomes of 1000 actinobacteria strains.</title>
        <authorList>
            <person name="Klenk H.-P."/>
        </authorList>
    </citation>
    <scope>NUCLEOTIDE SEQUENCE [LARGE SCALE GENOMIC DNA]</scope>
    <source>
        <strain evidence="7 8">DSM 18662</strain>
    </source>
</reference>
<dbReference type="Proteomes" id="UP000704762">
    <property type="component" value="Unassembled WGS sequence"/>
</dbReference>
<proteinExistence type="predicted"/>
<evidence type="ECO:0000313" key="8">
    <source>
        <dbReference type="Proteomes" id="UP000704762"/>
    </source>
</evidence>
<sequence length="368" mass="40139">MKLRAFDLTERTARAGRDTAHRRVQRWRSRIFMITQCAVTAGLAWWLAQTVIGHRLPFFAPVAAIICLGFTFGQRLRRGIEVAIGVAVGVFIGDVFVTYFGTGVWQIIVVCLLAMSIASLVGAGNLTIIQAGVQSIIIITLVPDPNQAFGRWLDAVIGCALAMLVATIAPSAPVRRPRLLAAGFLLEMAATLRAVDQALREGDRDAGDAVLEQARRGQDQIVELDEAVSEGLAVVRFSPFRRGQLPAVQGYADLLAPLDRGNRNLRVLARRCAIALWRGETVPLAYLVLLTSVAEVVDFMAGELYERRLPVAARDRLTALGRESSRLKLAESLSAIVILAQVRSLLCDLLELTGLTYAEAREAIPEMD</sequence>
<name>A0ABS2RG02_9ACTN</name>
<keyword evidence="8" id="KW-1185">Reference proteome</keyword>
<feature type="transmembrane region" description="Helical" evidence="5">
    <location>
        <begin position="80"/>
        <end position="101"/>
    </location>
</feature>
<keyword evidence="3 5" id="KW-1133">Transmembrane helix</keyword>
<dbReference type="RefSeq" id="WP_239578809.1">
    <property type="nucleotide sequence ID" value="NZ_BAAAQP010000003.1"/>
</dbReference>